<dbReference type="Pfam" id="PF00067">
    <property type="entry name" value="p450"/>
    <property type="match status" value="1"/>
</dbReference>
<evidence type="ECO:0000313" key="2">
    <source>
        <dbReference type="EMBL" id="SHH46069.1"/>
    </source>
</evidence>
<dbReference type="PRINTS" id="PR00359">
    <property type="entry name" value="BP450"/>
</dbReference>
<dbReference type="Proteomes" id="UP000186132">
    <property type="component" value="Unassembled WGS sequence"/>
</dbReference>
<dbReference type="PANTHER" id="PTHR46696">
    <property type="entry name" value="P450, PUTATIVE (EUROFUNG)-RELATED"/>
    <property type="match status" value="1"/>
</dbReference>
<dbReference type="GO" id="GO:0016705">
    <property type="term" value="F:oxidoreductase activity, acting on paired donors, with incorporation or reduction of molecular oxygen"/>
    <property type="evidence" value="ECO:0007669"/>
    <property type="project" value="InterPro"/>
</dbReference>
<accession>A0A1M5T5P7</accession>
<dbReference type="InterPro" id="IPR002397">
    <property type="entry name" value="Cyt_P450_B"/>
</dbReference>
<keyword evidence="3" id="KW-1185">Reference proteome</keyword>
<dbReference type="InterPro" id="IPR001128">
    <property type="entry name" value="Cyt_P450"/>
</dbReference>
<dbReference type="GO" id="GO:0005506">
    <property type="term" value="F:iron ion binding"/>
    <property type="evidence" value="ECO:0007669"/>
    <property type="project" value="InterPro"/>
</dbReference>
<organism evidence="2 3">
    <name type="scientific">Jatrophihabitans endophyticus</name>
    <dbReference type="NCBI Taxonomy" id="1206085"/>
    <lineage>
        <taxon>Bacteria</taxon>
        <taxon>Bacillati</taxon>
        <taxon>Actinomycetota</taxon>
        <taxon>Actinomycetes</taxon>
        <taxon>Jatrophihabitantales</taxon>
        <taxon>Jatrophihabitantaceae</taxon>
        <taxon>Jatrophihabitans</taxon>
    </lineage>
</organism>
<name>A0A1M5T5P7_9ACTN</name>
<gene>
    <name evidence="2" type="ORF">SAMN05443575_3916</name>
</gene>
<dbReference type="PANTHER" id="PTHR46696:SF1">
    <property type="entry name" value="CYTOCHROME P450 YJIB-RELATED"/>
    <property type="match status" value="1"/>
</dbReference>
<reference evidence="2 3" key="1">
    <citation type="submission" date="2016-11" db="EMBL/GenBank/DDBJ databases">
        <authorList>
            <person name="Jaros S."/>
            <person name="Januszkiewicz K."/>
            <person name="Wedrychowicz H."/>
        </authorList>
    </citation>
    <scope>NUCLEOTIDE SEQUENCE [LARGE SCALE GENOMIC DNA]</scope>
    <source>
        <strain evidence="2 3">DSM 45627</strain>
    </source>
</reference>
<sequence length="381" mass="39897">MQTPRDVTLAELAGPDAAAALARLRAHAPVTRLAELDGWLVTGHAPALAVMRDAAHFTVADPRFSTARVVGASMLSTDGAEHRRHRRPFAAPFRAAELEQRFGGEVARLATGLVARLRPARAADLRTEFAGPLSTAVVAHTLGLRDIDVPTVLGWYAAIVAAVTALSAGDRPTGEEIAAMRDLAVAVRGGLGHDASSVLTGARGSLRDDEIVANAAVMMFGGIETTEGMIANLVTHLLADPAALDRVRVEPDLVPVAVEESLRLEPAAAVVDRYATADVVLAGAAIAAGDLVRVSLAAANRDPAVFDRPDEFELDRANSRSQLAFARGPHACIAMDLARLETRVGLGALLDGLPGLRPVAPAAAAGLVFRKPAAVRVHWDF</sequence>
<dbReference type="RefSeq" id="WP_073392114.1">
    <property type="nucleotide sequence ID" value="NZ_FQVU01000006.1"/>
</dbReference>
<dbReference type="InterPro" id="IPR036396">
    <property type="entry name" value="Cyt_P450_sf"/>
</dbReference>
<evidence type="ECO:0000256" key="1">
    <source>
        <dbReference type="ARBA" id="ARBA00010617"/>
    </source>
</evidence>
<dbReference type="EMBL" id="FQVU01000006">
    <property type="protein sequence ID" value="SHH46069.1"/>
    <property type="molecule type" value="Genomic_DNA"/>
</dbReference>
<dbReference type="STRING" id="1206085.SAMN05443575_3916"/>
<proteinExistence type="inferred from homology"/>
<dbReference type="AlphaFoldDB" id="A0A1M5T5P7"/>
<protein>
    <submittedName>
        <fullName evidence="2">Cytochrome P450</fullName>
    </submittedName>
</protein>
<dbReference type="GO" id="GO:0020037">
    <property type="term" value="F:heme binding"/>
    <property type="evidence" value="ECO:0007669"/>
    <property type="project" value="InterPro"/>
</dbReference>
<dbReference type="OrthoDB" id="502624at2"/>
<dbReference type="Gene3D" id="1.10.630.10">
    <property type="entry name" value="Cytochrome P450"/>
    <property type="match status" value="1"/>
</dbReference>
<comment type="similarity">
    <text evidence="1">Belongs to the cytochrome P450 family.</text>
</comment>
<evidence type="ECO:0000313" key="3">
    <source>
        <dbReference type="Proteomes" id="UP000186132"/>
    </source>
</evidence>
<dbReference type="SUPFAM" id="SSF48264">
    <property type="entry name" value="Cytochrome P450"/>
    <property type="match status" value="1"/>
</dbReference>
<dbReference type="GO" id="GO:0004497">
    <property type="term" value="F:monooxygenase activity"/>
    <property type="evidence" value="ECO:0007669"/>
    <property type="project" value="InterPro"/>
</dbReference>